<evidence type="ECO:0000256" key="1">
    <source>
        <dbReference type="SAM" id="MobiDB-lite"/>
    </source>
</evidence>
<dbReference type="AlphaFoldDB" id="A0A9D3Z6C3"/>
<evidence type="ECO:0000313" key="3">
    <source>
        <dbReference type="Proteomes" id="UP000828390"/>
    </source>
</evidence>
<accession>A0A9D3Z6C3</accession>
<feature type="compositionally biased region" description="Basic and acidic residues" evidence="1">
    <location>
        <begin position="1"/>
        <end position="10"/>
    </location>
</feature>
<reference evidence="2" key="1">
    <citation type="journal article" date="2019" name="bioRxiv">
        <title>The Genome of the Zebra Mussel, Dreissena polymorpha: A Resource for Invasive Species Research.</title>
        <authorList>
            <person name="McCartney M.A."/>
            <person name="Auch B."/>
            <person name="Kono T."/>
            <person name="Mallez S."/>
            <person name="Zhang Y."/>
            <person name="Obille A."/>
            <person name="Becker A."/>
            <person name="Abrahante J.E."/>
            <person name="Garbe J."/>
            <person name="Badalamenti J.P."/>
            <person name="Herman A."/>
            <person name="Mangelson H."/>
            <person name="Liachko I."/>
            <person name="Sullivan S."/>
            <person name="Sone E.D."/>
            <person name="Koren S."/>
            <person name="Silverstein K.A.T."/>
            <person name="Beckman K.B."/>
            <person name="Gohl D.M."/>
        </authorList>
    </citation>
    <scope>NUCLEOTIDE SEQUENCE</scope>
    <source>
        <strain evidence="2">Duluth1</strain>
        <tissue evidence="2">Whole animal</tissue>
    </source>
</reference>
<protein>
    <submittedName>
        <fullName evidence="2">Uncharacterized protein</fullName>
    </submittedName>
</protein>
<dbReference type="EMBL" id="JAIWYP010000014">
    <property type="protein sequence ID" value="KAH3712627.1"/>
    <property type="molecule type" value="Genomic_DNA"/>
</dbReference>
<evidence type="ECO:0000313" key="2">
    <source>
        <dbReference type="EMBL" id="KAH3712627.1"/>
    </source>
</evidence>
<organism evidence="2 3">
    <name type="scientific">Dreissena polymorpha</name>
    <name type="common">Zebra mussel</name>
    <name type="synonym">Mytilus polymorpha</name>
    <dbReference type="NCBI Taxonomy" id="45954"/>
    <lineage>
        <taxon>Eukaryota</taxon>
        <taxon>Metazoa</taxon>
        <taxon>Spiralia</taxon>
        <taxon>Lophotrochozoa</taxon>
        <taxon>Mollusca</taxon>
        <taxon>Bivalvia</taxon>
        <taxon>Autobranchia</taxon>
        <taxon>Heteroconchia</taxon>
        <taxon>Euheterodonta</taxon>
        <taxon>Imparidentia</taxon>
        <taxon>Neoheterodontei</taxon>
        <taxon>Myida</taxon>
        <taxon>Dreissenoidea</taxon>
        <taxon>Dreissenidae</taxon>
        <taxon>Dreissena</taxon>
    </lineage>
</organism>
<gene>
    <name evidence="2" type="ORF">DPMN_072379</name>
</gene>
<reference evidence="2" key="2">
    <citation type="submission" date="2020-11" db="EMBL/GenBank/DDBJ databases">
        <authorList>
            <person name="McCartney M.A."/>
            <person name="Auch B."/>
            <person name="Kono T."/>
            <person name="Mallez S."/>
            <person name="Becker A."/>
            <person name="Gohl D.M."/>
            <person name="Silverstein K.A.T."/>
            <person name="Koren S."/>
            <person name="Bechman K.B."/>
            <person name="Herman A."/>
            <person name="Abrahante J.E."/>
            <person name="Garbe J."/>
        </authorList>
    </citation>
    <scope>NUCLEOTIDE SEQUENCE</scope>
    <source>
        <strain evidence="2">Duluth1</strain>
        <tissue evidence="2">Whole animal</tissue>
    </source>
</reference>
<keyword evidence="3" id="KW-1185">Reference proteome</keyword>
<name>A0A9D3Z6C3_DREPO</name>
<sequence length="57" mass="6315">MLAGPVEEKPHSKKKGYKKKDDDSVDSPRPLGMPPSYPISDFLMTASSMTMMLIQMA</sequence>
<proteinExistence type="predicted"/>
<comment type="caution">
    <text evidence="2">The sequence shown here is derived from an EMBL/GenBank/DDBJ whole genome shotgun (WGS) entry which is preliminary data.</text>
</comment>
<dbReference type="Proteomes" id="UP000828390">
    <property type="component" value="Unassembled WGS sequence"/>
</dbReference>
<feature type="region of interest" description="Disordered" evidence="1">
    <location>
        <begin position="1"/>
        <end position="37"/>
    </location>
</feature>